<feature type="region of interest" description="Disordered" evidence="1">
    <location>
        <begin position="1"/>
        <end position="38"/>
    </location>
</feature>
<comment type="caution">
    <text evidence="3">The sequence shown here is derived from an EMBL/GenBank/DDBJ whole genome shotgun (WGS) entry which is preliminary data.</text>
</comment>
<keyword evidence="4" id="KW-1185">Reference proteome</keyword>
<sequence length="348" mass="37859">MARGRGDQGPQRHRIAYDSRLRPAGGGDPPRPSGHAVTAPGIIAFTGGTGFVGQAVCDAIERQGLEARALARRIPDDRRTGIEWVQGDLANRDALARLIDGAACVIHIAGLTNTPDPAQFDTVNVDGTRNVVAACKAAGVKRLVLVSSLSARKPELSRYGASKAKAEEVVQASGLDWTIVRPPAVYGPRDTEMFELFRGAKWGFVPLPPGGATSIIHADDLAELLVCLAGPASSQSGDTIRRRLFEPDDGREGGWAHKELARAIGKAVRRPVFAPHIPERWLYKAAALDRKFRGDKAKLTEDRVGYMVHPNWVSRFDRDVPETVWTPRISGEQGLAATARWYREQGWL</sequence>
<dbReference type="Pfam" id="PF13460">
    <property type="entry name" value="NAD_binding_10"/>
    <property type="match status" value="1"/>
</dbReference>
<dbReference type="GO" id="GO:0044877">
    <property type="term" value="F:protein-containing complex binding"/>
    <property type="evidence" value="ECO:0007669"/>
    <property type="project" value="TreeGrafter"/>
</dbReference>
<dbReference type="PANTHER" id="PTHR12126">
    <property type="entry name" value="NADH-UBIQUINONE OXIDOREDUCTASE 39 KDA SUBUNIT-RELATED"/>
    <property type="match status" value="1"/>
</dbReference>
<dbReference type="EMBL" id="WTYN01000001">
    <property type="protein sequence ID" value="MXO62361.1"/>
    <property type="molecule type" value="Genomic_DNA"/>
</dbReference>
<proteinExistence type="predicted"/>
<dbReference type="Gene3D" id="3.40.50.720">
    <property type="entry name" value="NAD(P)-binding Rossmann-like Domain"/>
    <property type="match status" value="1"/>
</dbReference>
<dbReference type="InterPro" id="IPR016040">
    <property type="entry name" value="NAD(P)-bd_dom"/>
</dbReference>
<evidence type="ECO:0000256" key="1">
    <source>
        <dbReference type="SAM" id="MobiDB-lite"/>
    </source>
</evidence>
<dbReference type="Proteomes" id="UP000445582">
    <property type="component" value="Unassembled WGS sequence"/>
</dbReference>
<gene>
    <name evidence="3" type="ORF">GRI48_04970</name>
</gene>
<dbReference type="OrthoDB" id="9814124at2"/>
<reference evidence="3 4" key="1">
    <citation type="submission" date="2019-12" db="EMBL/GenBank/DDBJ databases">
        <title>Genomic-based taxomic classification of the family Erythrobacteraceae.</title>
        <authorList>
            <person name="Xu L."/>
        </authorList>
    </citation>
    <scope>NUCLEOTIDE SEQUENCE [LARGE SCALE GENOMIC DNA]</scope>
    <source>
        <strain evidence="3 4">MCCC 1A09965</strain>
    </source>
</reference>
<dbReference type="SUPFAM" id="SSF51735">
    <property type="entry name" value="NAD(P)-binding Rossmann-fold domains"/>
    <property type="match status" value="1"/>
</dbReference>
<dbReference type="AlphaFoldDB" id="A0A844YDX2"/>
<evidence type="ECO:0000313" key="4">
    <source>
        <dbReference type="Proteomes" id="UP000445582"/>
    </source>
</evidence>
<evidence type="ECO:0000259" key="2">
    <source>
        <dbReference type="Pfam" id="PF13460"/>
    </source>
</evidence>
<dbReference type="InterPro" id="IPR036291">
    <property type="entry name" value="NAD(P)-bd_dom_sf"/>
</dbReference>
<feature type="domain" description="NAD(P)-binding" evidence="2">
    <location>
        <begin position="47"/>
        <end position="189"/>
    </location>
</feature>
<accession>A0A844YDX2</accession>
<protein>
    <submittedName>
        <fullName evidence="3">NAD(P)H-binding protein</fullName>
    </submittedName>
</protein>
<evidence type="ECO:0000313" key="3">
    <source>
        <dbReference type="EMBL" id="MXO62361.1"/>
    </source>
</evidence>
<dbReference type="PANTHER" id="PTHR12126:SF11">
    <property type="entry name" value="NADH DEHYDROGENASE [UBIQUINONE] 1 ALPHA SUBCOMPLEX SUBUNIT 9, MITOCHONDRIAL"/>
    <property type="match status" value="1"/>
</dbReference>
<dbReference type="InterPro" id="IPR051207">
    <property type="entry name" value="ComplexI_NDUFA9_subunit"/>
</dbReference>
<organism evidence="3 4">
    <name type="scientific">Qipengyuania oceanensis</name>
    <dbReference type="NCBI Taxonomy" id="1463597"/>
    <lineage>
        <taxon>Bacteria</taxon>
        <taxon>Pseudomonadati</taxon>
        <taxon>Pseudomonadota</taxon>
        <taxon>Alphaproteobacteria</taxon>
        <taxon>Sphingomonadales</taxon>
        <taxon>Erythrobacteraceae</taxon>
        <taxon>Qipengyuania</taxon>
    </lineage>
</organism>
<name>A0A844YDX2_9SPHN</name>